<dbReference type="Proteomes" id="UP001203284">
    <property type="component" value="Unassembled WGS sequence"/>
</dbReference>
<comment type="caution">
    <text evidence="3">The sequence shown here is derived from an EMBL/GenBank/DDBJ whole genome shotgun (WGS) entry which is preliminary data.</text>
</comment>
<feature type="region of interest" description="Disordered" evidence="1">
    <location>
        <begin position="31"/>
        <end position="102"/>
    </location>
</feature>
<evidence type="ECO:0000313" key="3">
    <source>
        <dbReference type="EMBL" id="MCK0197777.1"/>
    </source>
</evidence>
<name>A0ABT0DDF3_9HYPH</name>
<keyword evidence="2" id="KW-0732">Signal</keyword>
<accession>A0ABT0DDF3</accession>
<reference evidence="3 4" key="1">
    <citation type="submission" date="2022-04" db="EMBL/GenBank/DDBJ databases">
        <authorList>
            <person name="Grouzdev D.S."/>
            <person name="Pantiukh K.S."/>
            <person name="Krutkina M.S."/>
        </authorList>
    </citation>
    <scope>NUCLEOTIDE SEQUENCE [LARGE SCALE GENOMIC DNA]</scope>
    <source>
        <strain evidence="3 4">6x-1</strain>
    </source>
</reference>
<feature type="signal peptide" evidence="2">
    <location>
        <begin position="1"/>
        <end position="27"/>
    </location>
</feature>
<dbReference type="RefSeq" id="WP_247029666.1">
    <property type="nucleotide sequence ID" value="NZ_JALKCH010000007.1"/>
</dbReference>
<keyword evidence="4" id="KW-1185">Reference proteome</keyword>
<sequence>MTQRRTSPATIAGVVFALLLPNLPAQAESLWQQGSGRATSPSYGATLRGLGQRALPGGPPSDSLERRLNLPGSRANPPVRGTNLDDPACPPARPNCIPTMQR</sequence>
<proteinExistence type="predicted"/>
<organism evidence="3 4">
    <name type="scientific">Ancylobacter crimeensis</name>
    <dbReference type="NCBI Taxonomy" id="2579147"/>
    <lineage>
        <taxon>Bacteria</taxon>
        <taxon>Pseudomonadati</taxon>
        <taxon>Pseudomonadota</taxon>
        <taxon>Alphaproteobacteria</taxon>
        <taxon>Hyphomicrobiales</taxon>
        <taxon>Xanthobacteraceae</taxon>
        <taxon>Ancylobacter</taxon>
    </lineage>
</organism>
<feature type="chain" id="PRO_5046899829" evidence="2">
    <location>
        <begin position="28"/>
        <end position="102"/>
    </location>
</feature>
<evidence type="ECO:0000313" key="4">
    <source>
        <dbReference type="Proteomes" id="UP001203284"/>
    </source>
</evidence>
<protein>
    <submittedName>
        <fullName evidence="3">Uncharacterized protein</fullName>
    </submittedName>
</protein>
<feature type="compositionally biased region" description="Polar residues" evidence="1">
    <location>
        <begin position="31"/>
        <end position="43"/>
    </location>
</feature>
<gene>
    <name evidence="3" type="ORF">MWN34_12740</name>
</gene>
<evidence type="ECO:0000256" key="1">
    <source>
        <dbReference type="SAM" id="MobiDB-lite"/>
    </source>
</evidence>
<dbReference type="EMBL" id="JALKCH010000007">
    <property type="protein sequence ID" value="MCK0197777.1"/>
    <property type="molecule type" value="Genomic_DNA"/>
</dbReference>
<evidence type="ECO:0000256" key="2">
    <source>
        <dbReference type="SAM" id="SignalP"/>
    </source>
</evidence>